<dbReference type="RefSeq" id="WP_353645158.1">
    <property type="nucleotide sequence ID" value="NZ_CP159253.1"/>
</dbReference>
<dbReference type="EMBL" id="CP159253">
    <property type="protein sequence ID" value="XCG47290.1"/>
    <property type="molecule type" value="Genomic_DNA"/>
</dbReference>
<proteinExistence type="predicted"/>
<protein>
    <submittedName>
        <fullName evidence="1">Uncharacterized protein</fullName>
    </submittedName>
</protein>
<evidence type="ECO:0000313" key="1">
    <source>
        <dbReference type="EMBL" id="XCG47290.1"/>
    </source>
</evidence>
<organism evidence="1">
    <name type="scientific">Mesorhizobium sp. WSM2240</name>
    <dbReference type="NCBI Taxonomy" id="3228851"/>
    <lineage>
        <taxon>Bacteria</taxon>
        <taxon>Pseudomonadati</taxon>
        <taxon>Pseudomonadota</taxon>
        <taxon>Alphaproteobacteria</taxon>
        <taxon>Hyphomicrobiales</taxon>
        <taxon>Phyllobacteriaceae</taxon>
        <taxon>Mesorhizobium</taxon>
    </lineage>
</organism>
<accession>A0AAU8CK86</accession>
<name>A0AAU8CK86_9HYPH</name>
<sequence>MSDGGYLTSIDLALLKEVFEETCARNETAPNSPAASHLAKALMAAFENGVQDKAGLLAIVAGKDQRAA</sequence>
<dbReference type="AlphaFoldDB" id="A0AAU8CK86"/>
<gene>
    <name evidence="1" type="ORF">ABVK50_18640</name>
</gene>
<reference evidence="1" key="1">
    <citation type="submission" date="2024-06" db="EMBL/GenBank/DDBJ databases">
        <title>Mesorhizobium karijinii sp. nov., a symbiont of the iconic Swainsona formosa from arid Australia.</title>
        <authorList>
            <person name="Hill Y.J."/>
            <person name="Watkin E.L.J."/>
            <person name="O'Hara G.W."/>
            <person name="Terpolilli J."/>
            <person name="Tye M.L."/>
            <person name="Kohlmeier M.G."/>
        </authorList>
    </citation>
    <scope>NUCLEOTIDE SEQUENCE</scope>
    <source>
        <strain evidence="1">WSM2240</strain>
    </source>
</reference>